<dbReference type="PROSITE" id="PS50222">
    <property type="entry name" value="EF_HAND_2"/>
    <property type="match status" value="1"/>
</dbReference>
<dbReference type="AlphaFoldDB" id="A0A4Y7LP96"/>
<dbReference type="EMBL" id="LR000517">
    <property type="protein sequence ID" value="SVE70136.1"/>
    <property type="molecule type" value="mRNA"/>
</dbReference>
<protein>
    <submittedName>
        <fullName evidence="3">EOG090X0GKM</fullName>
    </submittedName>
</protein>
<dbReference type="SUPFAM" id="SSF47473">
    <property type="entry name" value="EF-hand"/>
    <property type="match status" value="1"/>
</dbReference>
<dbReference type="GO" id="GO:0016460">
    <property type="term" value="C:myosin II complex"/>
    <property type="evidence" value="ECO:0007669"/>
    <property type="project" value="TreeGrafter"/>
</dbReference>
<dbReference type="InterPro" id="IPR002048">
    <property type="entry name" value="EF_hand_dom"/>
</dbReference>
<keyword evidence="1" id="KW-0677">Repeat</keyword>
<dbReference type="PANTHER" id="PTHR23048:SF0">
    <property type="entry name" value="CALMODULIN LIKE 3"/>
    <property type="match status" value="1"/>
</dbReference>
<dbReference type="FunFam" id="1.10.238.10:FF:000003">
    <property type="entry name" value="Calmodulin A"/>
    <property type="match status" value="1"/>
</dbReference>
<dbReference type="GO" id="GO:0005509">
    <property type="term" value="F:calcium ion binding"/>
    <property type="evidence" value="ECO:0007669"/>
    <property type="project" value="InterPro"/>
</dbReference>
<dbReference type="Pfam" id="PF13499">
    <property type="entry name" value="EF-hand_7"/>
    <property type="match status" value="1"/>
</dbReference>
<evidence type="ECO:0000313" key="3">
    <source>
        <dbReference type="EMBL" id="SVE70136.1"/>
    </source>
</evidence>
<dbReference type="CDD" id="cd00051">
    <property type="entry name" value="EFh"/>
    <property type="match status" value="1"/>
</dbReference>
<dbReference type="Gene3D" id="1.10.238.10">
    <property type="entry name" value="EF-hand"/>
    <property type="match status" value="2"/>
</dbReference>
<dbReference type="InterPro" id="IPR050230">
    <property type="entry name" value="CALM/Myosin/TropC-like"/>
</dbReference>
<name>A0A4Y7LP96_9CRUS</name>
<sequence length="148" mass="16974">MARHFKEADIAEFRDCFSLYARNGFIENVEKLSVIMRSLRTSPTLPELKLYMKSKNGKMSFADFLEVMHTHTLKEKSTIEIQKAFKAADPDGRGKMSAKELRHILSGWGEKLSAREVDALFREAHIKPSGSFQYEEFIRVVTGPVPDY</sequence>
<evidence type="ECO:0000256" key="1">
    <source>
        <dbReference type="ARBA" id="ARBA00022737"/>
    </source>
</evidence>
<accession>A0A4Y7LP96</accession>
<dbReference type="PANTHER" id="PTHR23048">
    <property type="entry name" value="MYOSIN LIGHT CHAIN 1, 3"/>
    <property type="match status" value="1"/>
</dbReference>
<dbReference type="InterPro" id="IPR011992">
    <property type="entry name" value="EF-hand-dom_pair"/>
</dbReference>
<reference evidence="3" key="1">
    <citation type="submission" date="2018-08" db="EMBL/GenBank/DDBJ databases">
        <authorList>
            <person name="Cornetti L."/>
        </authorList>
    </citation>
    <scope>NUCLEOTIDE SEQUENCE</scope>
    <source>
        <strain evidence="3">FI-BAL1-1</strain>
    </source>
</reference>
<gene>
    <name evidence="3" type="primary">EOG090X0GKM</name>
</gene>
<proteinExistence type="evidence at transcript level"/>
<feature type="domain" description="EF-hand" evidence="2">
    <location>
        <begin position="76"/>
        <end position="111"/>
    </location>
</feature>
<organism evidence="3">
    <name type="scientific">Eubosmina coregoni</name>
    <dbReference type="NCBI Taxonomy" id="186181"/>
    <lineage>
        <taxon>Eukaryota</taxon>
        <taxon>Metazoa</taxon>
        <taxon>Ecdysozoa</taxon>
        <taxon>Arthropoda</taxon>
        <taxon>Crustacea</taxon>
        <taxon>Branchiopoda</taxon>
        <taxon>Diplostraca</taxon>
        <taxon>Cladocera</taxon>
        <taxon>Anomopoda</taxon>
        <taxon>Bosminidae</taxon>
        <taxon>Eubosmina</taxon>
    </lineage>
</organism>
<evidence type="ECO:0000259" key="2">
    <source>
        <dbReference type="PROSITE" id="PS50222"/>
    </source>
</evidence>